<proteinExistence type="predicted"/>
<evidence type="ECO:0000313" key="1">
    <source>
        <dbReference type="EMBL" id="QBJ02775.1"/>
    </source>
</evidence>
<organism evidence="1 2">
    <name type="scientific">Pseudomonas phage Psa21</name>
    <dbReference type="NCBI Taxonomy" id="2530023"/>
    <lineage>
        <taxon>Viruses</taxon>
        <taxon>Duplodnaviria</taxon>
        <taxon>Heunggongvirae</taxon>
        <taxon>Uroviricota</taxon>
        <taxon>Caudoviricetes</taxon>
        <taxon>Chimalliviridae</taxon>
        <taxon>Tepukevirus</taxon>
        <taxon>Tepukevirus Psa21</taxon>
    </lineage>
</organism>
<evidence type="ECO:0008006" key="3">
    <source>
        <dbReference type="Google" id="ProtNLM"/>
    </source>
</evidence>
<accession>A0A481W5I9</accession>
<reference evidence="1 2" key="1">
    <citation type="submission" date="2019-02" db="EMBL/GenBank/DDBJ databases">
        <authorList>
            <person name="Frampton R.A."/>
            <person name="Wojtus J.K."/>
            <person name="Fineran P.C."/>
            <person name="Hendrickson H.L."/>
        </authorList>
    </citation>
    <scope>NUCLEOTIDE SEQUENCE [LARGE SCALE GENOMIC DNA]</scope>
</reference>
<dbReference type="Proteomes" id="UP000294134">
    <property type="component" value="Segment"/>
</dbReference>
<evidence type="ECO:0000313" key="2">
    <source>
        <dbReference type="Proteomes" id="UP000294134"/>
    </source>
</evidence>
<name>A0A481W5I9_9CAUD</name>
<dbReference type="EMBL" id="MK552327">
    <property type="protein sequence ID" value="QBJ02775.1"/>
    <property type="molecule type" value="Genomic_DNA"/>
</dbReference>
<sequence>MNKELNRWLVSNEQVYYTEQEINQLVNKPLDPQGANIEEDNAPQAQGGLKALISTADLPKNPKEGESYQVGPNHWVWANGRWMTTEGLYGH</sequence>
<gene>
    <name evidence="1" type="ORF">PSA21_249</name>
</gene>
<protein>
    <recommendedName>
        <fullName evidence="3">Virion structural protein</fullName>
    </recommendedName>
</protein>
<keyword evidence="2" id="KW-1185">Reference proteome</keyword>